<keyword evidence="6" id="KW-1185">Reference proteome</keyword>
<feature type="compositionally biased region" description="Polar residues" evidence="3">
    <location>
        <begin position="23"/>
        <end position="33"/>
    </location>
</feature>
<feature type="DNA-binding region" description="H-T-H motif" evidence="2">
    <location>
        <begin position="93"/>
        <end position="112"/>
    </location>
</feature>
<evidence type="ECO:0000259" key="4">
    <source>
        <dbReference type="PROSITE" id="PS50977"/>
    </source>
</evidence>
<gene>
    <name evidence="5" type="ORF">J2X05_002622</name>
</gene>
<evidence type="ECO:0000313" key="6">
    <source>
        <dbReference type="Proteomes" id="UP001253595"/>
    </source>
</evidence>
<dbReference type="Pfam" id="PF08362">
    <property type="entry name" value="TetR_C_3"/>
    <property type="match status" value="1"/>
</dbReference>
<dbReference type="InterPro" id="IPR001647">
    <property type="entry name" value="HTH_TetR"/>
</dbReference>
<dbReference type="PROSITE" id="PS50977">
    <property type="entry name" value="HTH_TETR_2"/>
    <property type="match status" value="1"/>
</dbReference>
<dbReference type="SUPFAM" id="SSF46689">
    <property type="entry name" value="Homeodomain-like"/>
    <property type="match status" value="1"/>
</dbReference>
<dbReference type="Pfam" id="PF00440">
    <property type="entry name" value="TetR_N"/>
    <property type="match status" value="1"/>
</dbReference>
<dbReference type="SUPFAM" id="SSF48498">
    <property type="entry name" value="Tetracyclin repressor-like, C-terminal domain"/>
    <property type="match status" value="1"/>
</dbReference>
<dbReference type="InterPro" id="IPR013573">
    <property type="entry name" value="Tscrpt_reg_YcdC_C"/>
</dbReference>
<dbReference type="Gene3D" id="1.10.357.10">
    <property type="entry name" value="Tetracycline Repressor, domain 2"/>
    <property type="match status" value="1"/>
</dbReference>
<comment type="caution">
    <text evidence="5">The sequence shown here is derived from an EMBL/GenBank/DDBJ whole genome shotgun (WGS) entry which is preliminary data.</text>
</comment>
<evidence type="ECO:0000256" key="1">
    <source>
        <dbReference type="ARBA" id="ARBA00023125"/>
    </source>
</evidence>
<dbReference type="InterPro" id="IPR050109">
    <property type="entry name" value="HTH-type_TetR-like_transc_reg"/>
</dbReference>
<dbReference type="PANTHER" id="PTHR30328:SF54">
    <property type="entry name" value="HTH-TYPE TRANSCRIPTIONAL REPRESSOR SCO4008"/>
    <property type="match status" value="1"/>
</dbReference>
<reference evidence="5 6" key="1">
    <citation type="submission" date="2023-07" db="EMBL/GenBank/DDBJ databases">
        <title>Sorghum-associated microbial communities from plants grown in Nebraska, USA.</title>
        <authorList>
            <person name="Schachtman D."/>
        </authorList>
    </citation>
    <scope>NUCLEOTIDE SEQUENCE [LARGE SCALE GENOMIC DNA]</scope>
    <source>
        <strain evidence="5 6">BE190</strain>
    </source>
</reference>
<accession>A0ABU1UZW1</accession>
<dbReference type="InterPro" id="IPR036271">
    <property type="entry name" value="Tet_transcr_reg_TetR-rel_C_sf"/>
</dbReference>
<name>A0ABU1UZW1_9GAMM</name>
<dbReference type="Proteomes" id="UP001253595">
    <property type="component" value="Unassembled WGS sequence"/>
</dbReference>
<dbReference type="PANTHER" id="PTHR30328">
    <property type="entry name" value="TRANSCRIPTIONAL REPRESSOR"/>
    <property type="match status" value="1"/>
</dbReference>
<protein>
    <submittedName>
        <fullName evidence="5">TetR/AcrR family transcriptional regulator</fullName>
    </submittedName>
</protein>
<feature type="compositionally biased region" description="Low complexity" evidence="3">
    <location>
        <begin position="11"/>
        <end position="22"/>
    </location>
</feature>
<evidence type="ECO:0000256" key="2">
    <source>
        <dbReference type="PROSITE-ProRule" id="PRU00335"/>
    </source>
</evidence>
<dbReference type="InterPro" id="IPR009057">
    <property type="entry name" value="Homeodomain-like_sf"/>
</dbReference>
<evidence type="ECO:0000256" key="3">
    <source>
        <dbReference type="SAM" id="MobiDB-lite"/>
    </source>
</evidence>
<keyword evidence="1 2" id="KW-0238">DNA-binding</keyword>
<organism evidence="5 6">
    <name type="scientific">Cellvibrio fibrivorans</name>
    <dbReference type="NCBI Taxonomy" id="126350"/>
    <lineage>
        <taxon>Bacteria</taxon>
        <taxon>Pseudomonadati</taxon>
        <taxon>Pseudomonadota</taxon>
        <taxon>Gammaproteobacteria</taxon>
        <taxon>Cellvibrionales</taxon>
        <taxon>Cellvibrionaceae</taxon>
        <taxon>Cellvibrio</taxon>
    </lineage>
</organism>
<feature type="region of interest" description="Disordered" evidence="3">
    <location>
        <begin position="1"/>
        <end position="33"/>
    </location>
</feature>
<dbReference type="PRINTS" id="PR00455">
    <property type="entry name" value="HTHTETR"/>
</dbReference>
<dbReference type="RefSeq" id="WP_310073044.1">
    <property type="nucleotide sequence ID" value="NZ_JAVDVX010000004.1"/>
</dbReference>
<evidence type="ECO:0000313" key="5">
    <source>
        <dbReference type="EMBL" id="MDR7090598.1"/>
    </source>
</evidence>
<dbReference type="EMBL" id="JAVDVX010000004">
    <property type="protein sequence ID" value="MDR7090598.1"/>
    <property type="molecule type" value="Genomic_DNA"/>
</dbReference>
<proteinExistence type="predicted"/>
<sequence>MATKTTAVKTPSANNAVAAPSNKKTTTGKAIPTSKSATVKTMVTKKAETSLDFNPTETPTGKYKPGKIRDRNLTNIINAAEEEFVHNGFRGASIQNIADRAGIPKANVHYYFKSKTNLYVAVLDNIINLWNDLLGEITVDDDPAEVLDRFIRKKVELSYTHPRASKLYAMEMIQGAPHLKGYIRTEMRQFVRRKVQIIEQWIELGRMDKVDPMHLIFLIWSSTQHYADFDVKILTVMNRAEYEPDMIKDISDFLSHMILKGCGLKPPATEPPAA</sequence>
<feature type="domain" description="HTH tetR-type" evidence="4">
    <location>
        <begin position="70"/>
        <end position="130"/>
    </location>
</feature>
<dbReference type="Gene3D" id="1.10.10.60">
    <property type="entry name" value="Homeodomain-like"/>
    <property type="match status" value="1"/>
</dbReference>